<dbReference type="Pfam" id="PF20345">
    <property type="entry name" value="DUF6640"/>
    <property type="match status" value="1"/>
</dbReference>
<feature type="transmembrane region" description="Helical" evidence="1">
    <location>
        <begin position="122"/>
        <end position="143"/>
    </location>
</feature>
<feature type="transmembrane region" description="Helical" evidence="1">
    <location>
        <begin position="12"/>
        <end position="33"/>
    </location>
</feature>
<keyword evidence="1" id="KW-0472">Membrane</keyword>
<dbReference type="Proteomes" id="UP000190797">
    <property type="component" value="Chromosome"/>
</dbReference>
<dbReference type="RefSeq" id="WP_230465527.1">
    <property type="nucleotide sequence ID" value="NZ_CP017717.1"/>
</dbReference>
<organism evidence="2 3">
    <name type="scientific">[Actinomadura] parvosata subsp. kistnae</name>
    <dbReference type="NCBI Taxonomy" id="1909395"/>
    <lineage>
        <taxon>Bacteria</taxon>
        <taxon>Bacillati</taxon>
        <taxon>Actinomycetota</taxon>
        <taxon>Actinomycetes</taxon>
        <taxon>Streptosporangiales</taxon>
        <taxon>Streptosporangiaceae</taxon>
        <taxon>Nonomuraea</taxon>
    </lineage>
</organism>
<keyword evidence="3" id="KW-1185">Reference proteome</keyword>
<name>A0A1V0A7E0_9ACTN</name>
<dbReference type="InterPro" id="IPR046580">
    <property type="entry name" value="DUF6640"/>
</dbReference>
<dbReference type="AlphaFoldDB" id="A0A1V0A7E0"/>
<evidence type="ECO:0000313" key="3">
    <source>
        <dbReference type="Proteomes" id="UP000190797"/>
    </source>
</evidence>
<evidence type="ECO:0000256" key="1">
    <source>
        <dbReference type="SAM" id="Phobius"/>
    </source>
</evidence>
<keyword evidence="1" id="KW-0812">Transmembrane</keyword>
<dbReference type="EMBL" id="CP017717">
    <property type="protein sequence ID" value="AQZ66089.1"/>
    <property type="molecule type" value="Genomic_DNA"/>
</dbReference>
<dbReference type="KEGG" id="noa:BKM31_35660"/>
<evidence type="ECO:0000313" key="2">
    <source>
        <dbReference type="EMBL" id="AQZ66089.1"/>
    </source>
</evidence>
<sequence>MRMTRHWTLPRILIALMAVETALGALLFDLVLYDTAHEHLFNPAWPPHAKFHDAQYIVTSLAFGLLALALLAGRRGDPHSRLLWAAGIVAVPWASMFPALLFPGTATYDPEFRDETQFVLGLHGQMFMALVTLVVLAVAVLLASAARRERVSA</sequence>
<gene>
    <name evidence="2" type="ORF">BKM31_35660</name>
</gene>
<dbReference type="STRING" id="1909395.BKM31_35660"/>
<keyword evidence="1" id="KW-1133">Transmembrane helix</keyword>
<reference evidence="3" key="1">
    <citation type="journal article" date="2017" name="Med. Chem. Commun.">
        <title>Nonomuraea sp. ATCC 55076 harbours the largest actinomycete chromosome to date and the kistamicin biosynthetic gene cluster.</title>
        <authorList>
            <person name="Nazari B."/>
            <person name="Forneris C.C."/>
            <person name="Gibson M.I."/>
            <person name="Moon K."/>
            <person name="Schramma K.R."/>
            <person name="Seyedsayamdost M.R."/>
        </authorList>
    </citation>
    <scope>NUCLEOTIDE SEQUENCE [LARGE SCALE GENOMIC DNA]</scope>
    <source>
        <strain evidence="3">ATCC 55076</strain>
    </source>
</reference>
<protein>
    <submittedName>
        <fullName evidence="2">Uncharacterized protein</fullName>
    </submittedName>
</protein>
<feature type="transmembrane region" description="Helical" evidence="1">
    <location>
        <begin position="53"/>
        <end position="71"/>
    </location>
</feature>
<accession>A0A1V0A7E0</accession>
<proteinExistence type="predicted"/>
<feature type="transmembrane region" description="Helical" evidence="1">
    <location>
        <begin position="83"/>
        <end position="102"/>
    </location>
</feature>